<proteinExistence type="predicted"/>
<evidence type="ECO:0000256" key="1">
    <source>
        <dbReference type="SAM" id="Coils"/>
    </source>
</evidence>
<keyword evidence="4" id="KW-1185">Reference proteome</keyword>
<feature type="coiled-coil region" evidence="1">
    <location>
        <begin position="5"/>
        <end position="32"/>
    </location>
</feature>
<protein>
    <recommendedName>
        <fullName evidence="5">Haemolysin XhlA</fullName>
    </recommendedName>
</protein>
<feature type="transmembrane region" description="Helical" evidence="2">
    <location>
        <begin position="37"/>
        <end position="56"/>
    </location>
</feature>
<evidence type="ECO:0000313" key="4">
    <source>
        <dbReference type="Proteomes" id="UP000401081"/>
    </source>
</evidence>
<keyword evidence="2" id="KW-0472">Membrane</keyword>
<dbReference type="Proteomes" id="UP000401081">
    <property type="component" value="Unassembled WGS sequence"/>
</dbReference>
<evidence type="ECO:0000256" key="2">
    <source>
        <dbReference type="SAM" id="Phobius"/>
    </source>
</evidence>
<gene>
    <name evidence="3" type="ORF">NCTC12993_05112</name>
</gene>
<reference evidence="3 4" key="1">
    <citation type="submission" date="2019-03" db="EMBL/GenBank/DDBJ databases">
        <authorList>
            <consortium name="Pathogen Informatics"/>
        </authorList>
    </citation>
    <scope>NUCLEOTIDE SEQUENCE [LARGE SCALE GENOMIC DNA]</scope>
    <source>
        <strain evidence="3 4">NCTC12993</strain>
    </source>
</reference>
<keyword evidence="2" id="KW-1133">Transmembrane helix</keyword>
<dbReference type="AlphaFoldDB" id="A0A485BMP8"/>
<dbReference type="EMBL" id="CAADJD010000022">
    <property type="protein sequence ID" value="VFS74314.1"/>
    <property type="molecule type" value="Genomic_DNA"/>
</dbReference>
<evidence type="ECO:0000313" key="3">
    <source>
        <dbReference type="EMBL" id="VFS74314.1"/>
    </source>
</evidence>
<keyword evidence="2" id="KW-0812">Transmembrane</keyword>
<accession>A0A485BMP8</accession>
<name>A0A485BMP8_KLUCR</name>
<keyword evidence="1" id="KW-0175">Coiled coil</keyword>
<evidence type="ECO:0008006" key="5">
    <source>
        <dbReference type="Google" id="ProtNLM"/>
    </source>
</evidence>
<organism evidence="3 4">
    <name type="scientific">Kluyvera cryocrescens</name>
    <name type="common">Kluyvera citrophila</name>
    <dbReference type="NCBI Taxonomy" id="580"/>
    <lineage>
        <taxon>Bacteria</taxon>
        <taxon>Pseudomonadati</taxon>
        <taxon>Pseudomonadota</taxon>
        <taxon>Gammaproteobacteria</taxon>
        <taxon>Enterobacterales</taxon>
        <taxon>Enterobacteriaceae</taxon>
        <taxon>Kluyvera</taxon>
    </lineage>
</organism>
<sequence length="62" mass="7024">MQARVAKLESDVEHMKNTLKEIKDDVREIKRDARSDFRILFGAIIAVALGLAGLMAKGFHWL</sequence>